<evidence type="ECO:0000259" key="8">
    <source>
        <dbReference type="PROSITE" id="PS50928"/>
    </source>
</evidence>
<keyword evidence="3" id="KW-1003">Cell membrane</keyword>
<keyword evidence="10" id="KW-1185">Reference proteome</keyword>
<feature type="domain" description="ABC transmembrane type-1" evidence="8">
    <location>
        <begin position="85"/>
        <end position="284"/>
    </location>
</feature>
<protein>
    <submittedName>
        <fullName evidence="9">Putative aldouronate transport system permease protein</fullName>
    </submittedName>
</protein>
<dbReference type="AlphaFoldDB" id="A0A1M6PUD8"/>
<gene>
    <name evidence="9" type="ORF">SAMN02745136_01738</name>
</gene>
<dbReference type="SUPFAM" id="SSF161098">
    <property type="entry name" value="MetI-like"/>
    <property type="match status" value="1"/>
</dbReference>
<dbReference type="RefSeq" id="WP_073274855.1">
    <property type="nucleotide sequence ID" value="NZ_FRAC01000009.1"/>
</dbReference>
<accession>A0A1M6PUD8</accession>
<feature type="transmembrane region" description="Helical" evidence="7">
    <location>
        <begin position="194"/>
        <end position="219"/>
    </location>
</feature>
<proteinExistence type="inferred from homology"/>
<evidence type="ECO:0000256" key="4">
    <source>
        <dbReference type="ARBA" id="ARBA00022692"/>
    </source>
</evidence>
<feature type="transmembrane region" description="Helical" evidence="7">
    <location>
        <begin position="276"/>
        <end position="295"/>
    </location>
</feature>
<comment type="subcellular location">
    <subcellularLocation>
        <location evidence="1 7">Cell membrane</location>
        <topology evidence="1 7">Multi-pass membrane protein</topology>
    </subcellularLocation>
</comment>
<dbReference type="PANTHER" id="PTHR43744">
    <property type="entry name" value="ABC TRANSPORTER PERMEASE PROTEIN MG189-RELATED-RELATED"/>
    <property type="match status" value="1"/>
</dbReference>
<evidence type="ECO:0000256" key="5">
    <source>
        <dbReference type="ARBA" id="ARBA00022989"/>
    </source>
</evidence>
<organism evidence="9 10">
    <name type="scientific">Anaerocolumna jejuensis DSM 15929</name>
    <dbReference type="NCBI Taxonomy" id="1121322"/>
    <lineage>
        <taxon>Bacteria</taxon>
        <taxon>Bacillati</taxon>
        <taxon>Bacillota</taxon>
        <taxon>Clostridia</taxon>
        <taxon>Lachnospirales</taxon>
        <taxon>Lachnospiraceae</taxon>
        <taxon>Anaerocolumna</taxon>
    </lineage>
</organism>
<keyword evidence="2 7" id="KW-0813">Transport</keyword>
<comment type="similarity">
    <text evidence="7">Belongs to the binding-protein-dependent transport system permease family.</text>
</comment>
<evidence type="ECO:0000256" key="2">
    <source>
        <dbReference type="ARBA" id="ARBA00022448"/>
    </source>
</evidence>
<dbReference type="STRING" id="1121322.SAMN02745136_01738"/>
<evidence type="ECO:0000256" key="3">
    <source>
        <dbReference type="ARBA" id="ARBA00022475"/>
    </source>
</evidence>
<dbReference type="Pfam" id="PF00528">
    <property type="entry name" value="BPD_transp_1"/>
    <property type="match status" value="1"/>
</dbReference>
<sequence length="310" mass="34576">MNENTATYSKGITKGWDSRILAFLAYFINGMVALFCLIPFIMVISASFSSEEAIKANGFSILPQGLTMAAYNTVFKEPGVILRAYGVTILLTIVGTVTGLFFQTMTAYVLSRKEFEWRNKFSFFFYFTTLFNGGLVPYFILMTRYLNLKDNYLALLLPLLFSVYNLLIMKSYIMGIPDSLIDAAKIDGCGEFGTLVKVVMPLLKPAMATVGLFIALAYWNDWYNAMLFIGKKTMHPLQYFLYNQVNNIEAYKRILETTGGGSSAAVSAMSMPTQSLKMALTVVVTGPIILLYPFVQRYFVQGITIGAVKG</sequence>
<feature type="transmembrane region" description="Helical" evidence="7">
    <location>
        <begin position="123"/>
        <end position="140"/>
    </location>
</feature>
<keyword evidence="6 7" id="KW-0472">Membrane</keyword>
<reference evidence="9 10" key="1">
    <citation type="submission" date="2016-11" db="EMBL/GenBank/DDBJ databases">
        <authorList>
            <person name="Jaros S."/>
            <person name="Januszkiewicz K."/>
            <person name="Wedrychowicz H."/>
        </authorList>
    </citation>
    <scope>NUCLEOTIDE SEQUENCE [LARGE SCALE GENOMIC DNA]</scope>
    <source>
        <strain evidence="9 10">DSM 15929</strain>
    </source>
</reference>
<dbReference type="Proteomes" id="UP000184386">
    <property type="component" value="Unassembled WGS sequence"/>
</dbReference>
<evidence type="ECO:0000256" key="1">
    <source>
        <dbReference type="ARBA" id="ARBA00004651"/>
    </source>
</evidence>
<name>A0A1M6PUD8_9FIRM</name>
<dbReference type="CDD" id="cd06261">
    <property type="entry name" value="TM_PBP2"/>
    <property type="match status" value="1"/>
</dbReference>
<evidence type="ECO:0000313" key="9">
    <source>
        <dbReference type="EMBL" id="SHK11541.1"/>
    </source>
</evidence>
<feature type="transmembrane region" description="Helical" evidence="7">
    <location>
        <begin position="80"/>
        <end position="102"/>
    </location>
</feature>
<keyword evidence="5 7" id="KW-1133">Transmembrane helix</keyword>
<dbReference type="PANTHER" id="PTHR43744:SF9">
    <property type="entry name" value="POLYGALACTURONAN_RHAMNOGALACTURONAN TRANSPORT SYSTEM PERMEASE PROTEIN YTCP"/>
    <property type="match status" value="1"/>
</dbReference>
<dbReference type="PROSITE" id="PS50928">
    <property type="entry name" value="ABC_TM1"/>
    <property type="match status" value="1"/>
</dbReference>
<dbReference type="GO" id="GO:0055085">
    <property type="term" value="P:transmembrane transport"/>
    <property type="evidence" value="ECO:0007669"/>
    <property type="project" value="InterPro"/>
</dbReference>
<dbReference type="Gene3D" id="1.10.3720.10">
    <property type="entry name" value="MetI-like"/>
    <property type="match status" value="1"/>
</dbReference>
<dbReference type="GO" id="GO:0005886">
    <property type="term" value="C:plasma membrane"/>
    <property type="evidence" value="ECO:0007669"/>
    <property type="project" value="UniProtKB-SubCell"/>
</dbReference>
<dbReference type="InterPro" id="IPR035906">
    <property type="entry name" value="MetI-like_sf"/>
</dbReference>
<feature type="transmembrane region" description="Helical" evidence="7">
    <location>
        <begin position="20"/>
        <end position="44"/>
    </location>
</feature>
<dbReference type="EMBL" id="FRAC01000009">
    <property type="protein sequence ID" value="SHK11541.1"/>
    <property type="molecule type" value="Genomic_DNA"/>
</dbReference>
<evidence type="ECO:0000313" key="10">
    <source>
        <dbReference type="Proteomes" id="UP000184386"/>
    </source>
</evidence>
<evidence type="ECO:0000256" key="6">
    <source>
        <dbReference type="ARBA" id="ARBA00023136"/>
    </source>
</evidence>
<evidence type="ECO:0000256" key="7">
    <source>
        <dbReference type="RuleBase" id="RU363032"/>
    </source>
</evidence>
<keyword evidence="4 7" id="KW-0812">Transmembrane</keyword>
<dbReference type="InterPro" id="IPR000515">
    <property type="entry name" value="MetI-like"/>
</dbReference>
<feature type="transmembrane region" description="Helical" evidence="7">
    <location>
        <begin position="152"/>
        <end position="173"/>
    </location>
</feature>